<dbReference type="PANTHER" id="PTHR21301">
    <property type="entry name" value="REVERSE TRANSCRIPTASE"/>
    <property type="match status" value="1"/>
</dbReference>
<dbReference type="Proteomes" id="UP000663838">
    <property type="component" value="Unassembled WGS sequence"/>
</dbReference>
<accession>A0A821UVM1</accession>
<comment type="caution">
    <text evidence="1">The sequence shown here is derived from an EMBL/GenBank/DDBJ whole genome shotgun (WGS) entry which is preliminary data.</text>
</comment>
<dbReference type="EMBL" id="CAJOBS010005258">
    <property type="protein sequence ID" value="CAF4896364.1"/>
    <property type="molecule type" value="Genomic_DNA"/>
</dbReference>
<protein>
    <recommendedName>
        <fullName evidence="3">Reverse transcriptase domain-containing protein</fullName>
    </recommendedName>
</protein>
<evidence type="ECO:0000313" key="1">
    <source>
        <dbReference type="EMBL" id="CAF4896364.1"/>
    </source>
</evidence>
<sequence length="946" mass="112321">ASVRTDREVMKAYLHSVMGTLKQPESHLIEVDRRVWPIHVQSLMLTQHKAATTTACASITEDQQADCEKHLHQRLIEMNEKIQYHQNQFNEKKNNLIGFTSNIEESIQSFVQKHGVKPFEMKRNLKIAMINHDYDSEILRRQYLQEKPNEYQIQVMKRLSEKKRELEKSKRELLELKYRVFYNRPHSSLDAIETTMPILNDDDRKLKLLNKHEKLIQRKKLDFVAIKIIAAEMKFYQCLREFDHELAAIWKTHRELVKNKGMSTTLTNLIEKRLTGITDRWRDVYNYRLNFYFRNFHGDFERTNTNADGDKMKRIGFSLSLMIDAIHRFSDKELQLLNRGPTYVPTGQISISSSGQSNDDIIKKKYAPLKHQLSYLFSKYHINIALSMEIQLKISDQFTELFSVPIPSNLQQRALYEKHLLQSIRYSLNENNLILRRTADNMNTFYLGNLQDFETKAYDYVSKSDAYKMLLNKDKDNDGQEWQVQLKEMIESINLLLESLKNHKAINIDLFNRLLVDARKVKLPYLYFLPDISKENEISLVPYITSKHSATWRIGKYLNELLRPFVDKNLSTTTFRDEPDLMRKLNDYVYVERHLRATTLFCTIKIINYYTLDIHKNMIDTVGYFLEDNLVTNKLEQVTIQTIKNLLHIFLYNNVFYYKDKIYTLMKGSPNTMPLSDTLSNIFLFTWQKKILKEIKSKNEFFGRYKDQIFFTWNNGNEEQLGSFLQTIRDKKPNVQFQKLIGTNVPFLNAFVENQNGELFTRVYHHPILPRYTLPYVVGHSKLAHGDWFRSALIRAVCYCSLIEDFTLERIYLELTCLANGYSIFFVENNVQHFFSYFHADTMRYLKDQTMYDKFRHDWFGYMTMQYELSDKLQTFNDNDCLIHLNYLYEFGPKCQFNQQFHCLWTESFNQHANLSKDKVKIQLTTKHQHSLNSLLAREKSTCSIQ</sequence>
<organism evidence="1 2">
    <name type="scientific">Rotaria socialis</name>
    <dbReference type="NCBI Taxonomy" id="392032"/>
    <lineage>
        <taxon>Eukaryota</taxon>
        <taxon>Metazoa</taxon>
        <taxon>Spiralia</taxon>
        <taxon>Gnathifera</taxon>
        <taxon>Rotifera</taxon>
        <taxon>Eurotatoria</taxon>
        <taxon>Bdelloidea</taxon>
        <taxon>Philodinida</taxon>
        <taxon>Philodinidae</taxon>
        <taxon>Rotaria</taxon>
    </lineage>
</organism>
<name>A0A821UVM1_9BILA</name>
<proteinExistence type="predicted"/>
<evidence type="ECO:0000313" key="2">
    <source>
        <dbReference type="Proteomes" id="UP000663838"/>
    </source>
</evidence>
<dbReference type="PANTHER" id="PTHR21301:SF10">
    <property type="entry name" value="REVERSE TRANSCRIPTASE DOMAIN-CONTAINING PROTEIN"/>
    <property type="match status" value="1"/>
</dbReference>
<feature type="non-terminal residue" evidence="1">
    <location>
        <position position="1"/>
    </location>
</feature>
<evidence type="ECO:0008006" key="3">
    <source>
        <dbReference type="Google" id="ProtNLM"/>
    </source>
</evidence>
<gene>
    <name evidence="1" type="ORF">TOA249_LOCUS30386</name>
</gene>
<reference evidence="1" key="1">
    <citation type="submission" date="2021-02" db="EMBL/GenBank/DDBJ databases">
        <authorList>
            <person name="Nowell W R."/>
        </authorList>
    </citation>
    <scope>NUCLEOTIDE SEQUENCE</scope>
</reference>
<dbReference type="AlphaFoldDB" id="A0A821UVM1"/>